<reference evidence="4" key="1">
    <citation type="submission" date="2023-08" db="EMBL/GenBank/DDBJ databases">
        <authorList>
            <person name="Audoor S."/>
            <person name="Bilcke G."/>
        </authorList>
    </citation>
    <scope>NUCLEOTIDE SEQUENCE</scope>
</reference>
<dbReference type="InterPro" id="IPR001995">
    <property type="entry name" value="Peptidase_A2_cat"/>
</dbReference>
<feature type="compositionally biased region" description="Basic residues" evidence="2">
    <location>
        <begin position="218"/>
        <end position="231"/>
    </location>
</feature>
<evidence type="ECO:0000256" key="2">
    <source>
        <dbReference type="SAM" id="MobiDB-lite"/>
    </source>
</evidence>
<keyword evidence="1" id="KW-0378">Hydrolase</keyword>
<name>A0AAD2CA18_9STRA</name>
<dbReference type="GO" id="GO:0004190">
    <property type="term" value="F:aspartic-type endopeptidase activity"/>
    <property type="evidence" value="ECO:0007669"/>
    <property type="project" value="InterPro"/>
</dbReference>
<dbReference type="PANTHER" id="PTHR12917">
    <property type="entry name" value="ASPARTYL PROTEASE DDI-RELATED"/>
    <property type="match status" value="1"/>
</dbReference>
<dbReference type="PANTHER" id="PTHR12917:SF16">
    <property type="entry name" value="NUCLEAR RECEPTOR-INTERACTING PROTEIN 3"/>
    <property type="match status" value="1"/>
</dbReference>
<dbReference type="Proteomes" id="UP001295423">
    <property type="component" value="Unassembled WGS sequence"/>
</dbReference>
<protein>
    <recommendedName>
        <fullName evidence="3">Peptidase A2 domain-containing protein</fullName>
    </recommendedName>
</protein>
<gene>
    <name evidence="4" type="ORF">CYCCA115_LOCUS125</name>
</gene>
<evidence type="ECO:0000259" key="3">
    <source>
        <dbReference type="PROSITE" id="PS50175"/>
    </source>
</evidence>
<feature type="compositionally biased region" description="Low complexity" evidence="2">
    <location>
        <begin position="197"/>
        <end position="207"/>
    </location>
</feature>
<comment type="caution">
    <text evidence="4">The sequence shown here is derived from an EMBL/GenBank/DDBJ whole genome shotgun (WGS) entry which is preliminary data.</text>
</comment>
<dbReference type="Pfam" id="PF09668">
    <property type="entry name" value="Asp_protease"/>
    <property type="match status" value="1"/>
</dbReference>
<accession>A0AAD2CA18</accession>
<proteinExistence type="predicted"/>
<dbReference type="AlphaFoldDB" id="A0AAD2CA18"/>
<dbReference type="Gene3D" id="2.40.70.10">
    <property type="entry name" value="Acid Proteases"/>
    <property type="match status" value="1"/>
</dbReference>
<feature type="compositionally biased region" description="Basic and acidic residues" evidence="2">
    <location>
        <begin position="208"/>
        <end position="217"/>
    </location>
</feature>
<feature type="domain" description="Peptidase A2" evidence="3">
    <location>
        <begin position="73"/>
        <end position="152"/>
    </location>
</feature>
<sequence length="231" mass="26514">MSSQEEETQNDEQYAKDMQLAFNLQAKEMNRAHHSKKLKKREMQTALHDGYSQSRLNPDHMLFIRCLIDDRQVDLLVDTGASVSAISVEMVQKLHLESKWNRSITGNARGVGSSNILGIVEHVDCMIGHVEFRLFFMVLEGQMPYCILGLDQMRRFRCNVDLDEDVLVFGGKGGVSVPFLPQEEAAIAAHKMMTSSQQQEQVELQQEQQREWSQESNRKKKSGKFKSFFRS</sequence>
<evidence type="ECO:0000313" key="4">
    <source>
        <dbReference type="EMBL" id="CAJ1893580.1"/>
    </source>
</evidence>
<dbReference type="EMBL" id="CAKOGP040000001">
    <property type="protein sequence ID" value="CAJ1893580.1"/>
    <property type="molecule type" value="Genomic_DNA"/>
</dbReference>
<dbReference type="InterPro" id="IPR021109">
    <property type="entry name" value="Peptidase_aspartic_dom_sf"/>
</dbReference>
<keyword evidence="5" id="KW-1185">Reference proteome</keyword>
<feature type="region of interest" description="Disordered" evidence="2">
    <location>
        <begin position="197"/>
        <end position="231"/>
    </location>
</feature>
<dbReference type="PROSITE" id="PS50175">
    <property type="entry name" value="ASP_PROT_RETROV"/>
    <property type="match status" value="1"/>
</dbReference>
<dbReference type="SUPFAM" id="SSF50630">
    <property type="entry name" value="Acid proteases"/>
    <property type="match status" value="1"/>
</dbReference>
<evidence type="ECO:0000256" key="1">
    <source>
        <dbReference type="ARBA" id="ARBA00022801"/>
    </source>
</evidence>
<dbReference type="InterPro" id="IPR001969">
    <property type="entry name" value="Aspartic_peptidase_AS"/>
</dbReference>
<dbReference type="GO" id="GO:0006508">
    <property type="term" value="P:proteolysis"/>
    <property type="evidence" value="ECO:0007669"/>
    <property type="project" value="InterPro"/>
</dbReference>
<dbReference type="InterPro" id="IPR019103">
    <property type="entry name" value="Peptidase_aspartic_DDI1-type"/>
</dbReference>
<dbReference type="PROSITE" id="PS00141">
    <property type="entry name" value="ASP_PROTEASE"/>
    <property type="match status" value="1"/>
</dbReference>
<organism evidence="4 5">
    <name type="scientific">Cylindrotheca closterium</name>
    <dbReference type="NCBI Taxonomy" id="2856"/>
    <lineage>
        <taxon>Eukaryota</taxon>
        <taxon>Sar</taxon>
        <taxon>Stramenopiles</taxon>
        <taxon>Ochrophyta</taxon>
        <taxon>Bacillariophyta</taxon>
        <taxon>Bacillariophyceae</taxon>
        <taxon>Bacillariophycidae</taxon>
        <taxon>Bacillariales</taxon>
        <taxon>Bacillariaceae</taxon>
        <taxon>Cylindrotheca</taxon>
    </lineage>
</organism>
<evidence type="ECO:0000313" key="5">
    <source>
        <dbReference type="Proteomes" id="UP001295423"/>
    </source>
</evidence>